<comment type="caution">
    <text evidence="1">The sequence shown here is derived from an EMBL/GenBank/DDBJ whole genome shotgun (WGS) entry which is preliminary data.</text>
</comment>
<proteinExistence type="predicted"/>
<dbReference type="EMBL" id="JBEPME010000001">
    <property type="protein sequence ID" value="MET3656320.1"/>
    <property type="molecule type" value="Genomic_DNA"/>
</dbReference>
<dbReference type="RefSeq" id="WP_354312574.1">
    <property type="nucleotide sequence ID" value="NZ_JBEPME010000001.1"/>
</dbReference>
<sequence>MALPLITGNKSVKYTGDISGKKASTVEEKPKDTGKVVESGNKAEILAQNRSKGRAFEQAELPKFEKIADNVVEQVTKKQIKAQKLELMQLERINLPVI</sequence>
<name>A0ABV2K6T4_SPOPS</name>
<dbReference type="Proteomes" id="UP001549104">
    <property type="component" value="Unassembled WGS sequence"/>
</dbReference>
<evidence type="ECO:0000313" key="2">
    <source>
        <dbReference type="Proteomes" id="UP001549104"/>
    </source>
</evidence>
<organism evidence="1 2">
    <name type="scientific">Sporosarcina psychrophila</name>
    <name type="common">Bacillus psychrophilus</name>
    <dbReference type="NCBI Taxonomy" id="1476"/>
    <lineage>
        <taxon>Bacteria</taxon>
        <taxon>Bacillati</taxon>
        <taxon>Bacillota</taxon>
        <taxon>Bacilli</taxon>
        <taxon>Bacillales</taxon>
        <taxon>Caryophanaceae</taxon>
        <taxon>Sporosarcina</taxon>
    </lineage>
</organism>
<protein>
    <submittedName>
        <fullName evidence="1">Uncharacterized protein YcbK (DUF882 family)</fullName>
    </submittedName>
</protein>
<reference evidence="1 2" key="1">
    <citation type="submission" date="2024-06" db="EMBL/GenBank/DDBJ databases">
        <title>Sorghum-associated microbial communities from plants grown in Nebraska, USA.</title>
        <authorList>
            <person name="Schachtman D."/>
        </authorList>
    </citation>
    <scope>NUCLEOTIDE SEQUENCE [LARGE SCALE GENOMIC DNA]</scope>
    <source>
        <strain evidence="1 2">1288</strain>
    </source>
</reference>
<evidence type="ECO:0000313" key="1">
    <source>
        <dbReference type="EMBL" id="MET3656320.1"/>
    </source>
</evidence>
<gene>
    <name evidence="1" type="ORF">ABIC55_001404</name>
</gene>
<accession>A0ABV2K6T4</accession>
<keyword evidence="2" id="KW-1185">Reference proteome</keyword>